<evidence type="ECO:0000313" key="7">
    <source>
        <dbReference type="Proteomes" id="UP001497392"/>
    </source>
</evidence>
<dbReference type="PROSITE" id="PS00362">
    <property type="entry name" value="RIBOSOMAL_S15"/>
    <property type="match status" value="1"/>
</dbReference>
<evidence type="ECO:0000256" key="4">
    <source>
        <dbReference type="RuleBase" id="RU003919"/>
    </source>
</evidence>
<keyword evidence="2 4" id="KW-0689">Ribosomal protein</keyword>
<comment type="caution">
    <text evidence="6">The sequence shown here is derived from an EMBL/GenBank/DDBJ whole genome shotgun (WGS) entry which is preliminary data.</text>
</comment>
<evidence type="ECO:0000256" key="5">
    <source>
        <dbReference type="RuleBase" id="RU003920"/>
    </source>
</evidence>
<protein>
    <recommendedName>
        <fullName evidence="5">30S ribosomal protein S15</fullName>
    </recommendedName>
</protein>
<comment type="similarity">
    <text evidence="1 4">Belongs to the universal ribosomal protein uS15 family.</text>
</comment>
<dbReference type="CDD" id="cd00353">
    <property type="entry name" value="Ribosomal_S15p_S13e"/>
    <property type="match status" value="1"/>
</dbReference>
<dbReference type="Gene3D" id="1.10.287.10">
    <property type="entry name" value="S15/NS1, RNA-binding"/>
    <property type="match status" value="1"/>
</dbReference>
<gene>
    <name evidence="6" type="primary">g6428</name>
    <name evidence="6" type="ORF">VP750_LOCUS5504</name>
</gene>
<evidence type="ECO:0000313" key="6">
    <source>
        <dbReference type="EMBL" id="CAL5223845.1"/>
    </source>
</evidence>
<name>A0ABP1FZB3_9CHLO</name>
<evidence type="ECO:0000256" key="2">
    <source>
        <dbReference type="ARBA" id="ARBA00022980"/>
    </source>
</evidence>
<dbReference type="HAMAP" id="MF_01343_B">
    <property type="entry name" value="Ribosomal_uS15_B"/>
    <property type="match status" value="1"/>
</dbReference>
<dbReference type="Proteomes" id="UP001497392">
    <property type="component" value="Unassembled WGS sequence"/>
</dbReference>
<dbReference type="PANTHER" id="PTHR23321:SF26">
    <property type="entry name" value="SMALL RIBOSOMAL SUBUNIT PROTEIN US15M"/>
    <property type="match status" value="1"/>
</dbReference>
<keyword evidence="7" id="KW-1185">Reference proteome</keyword>
<dbReference type="Gene3D" id="6.10.250.3130">
    <property type="match status" value="1"/>
</dbReference>
<dbReference type="SUPFAM" id="SSF47060">
    <property type="entry name" value="S15/NS1 RNA-binding domain"/>
    <property type="match status" value="1"/>
</dbReference>
<accession>A0ABP1FZB3</accession>
<dbReference type="Pfam" id="PF00312">
    <property type="entry name" value="Ribosomal_S15"/>
    <property type="match status" value="1"/>
</dbReference>
<dbReference type="EMBL" id="CAXHTA020000009">
    <property type="protein sequence ID" value="CAL5223845.1"/>
    <property type="molecule type" value="Genomic_DNA"/>
</dbReference>
<sequence>MAAQSVCSMAPVLASTKTLPTTPASRSGFLQGSTLSAAPQHILAASRRAPLCIQARYRGTGTDLSKVPPFKRHEQDCGSTEVQVARISARVTQLTSHLKEHKKDYAATRGLVKMLGQRRRLMTYLYKESRPKYEQILRELGVRPLKVQASRGVIVKLTEGSEVEVMGAEEQEAATT</sequence>
<dbReference type="NCBIfam" id="TIGR00952">
    <property type="entry name" value="S15_bact"/>
    <property type="match status" value="1"/>
</dbReference>
<evidence type="ECO:0000256" key="3">
    <source>
        <dbReference type="ARBA" id="ARBA00023274"/>
    </source>
</evidence>
<dbReference type="InterPro" id="IPR005290">
    <property type="entry name" value="Ribosomal_uS15_bac-type"/>
</dbReference>
<reference evidence="6 7" key="1">
    <citation type="submission" date="2024-06" db="EMBL/GenBank/DDBJ databases">
        <authorList>
            <person name="Kraege A."/>
            <person name="Thomma B."/>
        </authorList>
    </citation>
    <scope>NUCLEOTIDE SEQUENCE [LARGE SCALE GENOMIC DNA]</scope>
</reference>
<dbReference type="InterPro" id="IPR000589">
    <property type="entry name" value="Ribosomal_uS15"/>
</dbReference>
<proteinExistence type="inferred from homology"/>
<dbReference type="InterPro" id="IPR009068">
    <property type="entry name" value="uS15_NS1_RNA-bd_sf"/>
</dbReference>
<dbReference type="SMART" id="SM01387">
    <property type="entry name" value="Ribosomal_S15"/>
    <property type="match status" value="1"/>
</dbReference>
<evidence type="ECO:0000256" key="1">
    <source>
        <dbReference type="ARBA" id="ARBA00008434"/>
    </source>
</evidence>
<dbReference type="PANTHER" id="PTHR23321">
    <property type="entry name" value="RIBOSOMAL PROTEIN S15, BACTERIAL AND ORGANELLAR"/>
    <property type="match status" value="1"/>
</dbReference>
<keyword evidence="3 4" id="KW-0687">Ribonucleoprotein</keyword>
<organism evidence="6 7">
    <name type="scientific">Coccomyxa viridis</name>
    <dbReference type="NCBI Taxonomy" id="1274662"/>
    <lineage>
        <taxon>Eukaryota</taxon>
        <taxon>Viridiplantae</taxon>
        <taxon>Chlorophyta</taxon>
        <taxon>core chlorophytes</taxon>
        <taxon>Trebouxiophyceae</taxon>
        <taxon>Trebouxiophyceae incertae sedis</taxon>
        <taxon>Coccomyxaceae</taxon>
        <taxon>Coccomyxa</taxon>
    </lineage>
</organism>